<gene>
    <name evidence="1" type="ORF">BJ984_003456</name>
</gene>
<evidence type="ECO:0000313" key="1">
    <source>
        <dbReference type="EMBL" id="NYD72298.1"/>
    </source>
</evidence>
<organism evidence="1 2">
    <name type="scientific">Herbiconiux flava</name>
    <dbReference type="NCBI Taxonomy" id="881268"/>
    <lineage>
        <taxon>Bacteria</taxon>
        <taxon>Bacillati</taxon>
        <taxon>Actinomycetota</taxon>
        <taxon>Actinomycetes</taxon>
        <taxon>Micrococcales</taxon>
        <taxon>Microbacteriaceae</taxon>
        <taxon>Herbiconiux</taxon>
    </lineage>
</organism>
<proteinExistence type="predicted"/>
<protein>
    <submittedName>
        <fullName evidence="1">Uncharacterized protein</fullName>
    </submittedName>
</protein>
<name>A0A852STE3_9MICO</name>
<evidence type="ECO:0000313" key="2">
    <source>
        <dbReference type="Proteomes" id="UP000549913"/>
    </source>
</evidence>
<dbReference type="Pfam" id="PF25209">
    <property type="entry name" value="Phage_capsid_4"/>
    <property type="match status" value="1"/>
</dbReference>
<comment type="caution">
    <text evidence="1">The sequence shown here is derived from an EMBL/GenBank/DDBJ whole genome shotgun (WGS) entry which is preliminary data.</text>
</comment>
<accession>A0A852STE3</accession>
<reference evidence="1 2" key="1">
    <citation type="submission" date="2020-07" db="EMBL/GenBank/DDBJ databases">
        <title>Sequencing the genomes of 1000 actinobacteria strains.</title>
        <authorList>
            <person name="Klenk H.-P."/>
        </authorList>
    </citation>
    <scope>NUCLEOTIDE SEQUENCE [LARGE SCALE GENOMIC DNA]</scope>
    <source>
        <strain evidence="1 2">DSM 26474</strain>
    </source>
</reference>
<dbReference type="Proteomes" id="UP000549913">
    <property type="component" value="Unassembled WGS sequence"/>
</dbReference>
<sequence>MTDVKITAGTLYAAQEDRVVSGLLLPFGELGNTNLGKFTVEPDVITIPGDVSVLAANSVHDREQPLARFMTAVQTGAGIVASFLVGKNPEGDQLLAEIADKTNPKARRKLSAEVKNLVIEGGKAKGGTLFGAAFVPEGAWPSATLYAADVGEGDPAPTEGGDPKTTTEKFSDEFVDEDGVKHKRTTTRTTTIDGDTTTIKETTVIEDPTPDPSQEETQVTDTLLAGKKPTTTGAKPGLSLAALNTLYAARAEGRISDDEFADKLKGENGATLFAALSDVKFDGVGGLAPVMGQPQWIGEIWTALKYTQQVLPLFTHENLTALKGTGFKWTTKPHGGDWDGNKADVPSNVLTVAPAEFTASRYAVGHDIAREFVDFPVAGFFESYAAAVTEDYARWADAKVATSILAGATPLAADALTTLPGGTANIGSAASAVIDGAVALAATGTLPTFALLAPALYKQMLKTPNNNVLGYLTAALGLTEGDLSGFILRPSATIPAGKVLVGAREAVTVRELPGVPIRVDALDLARGGVDKAAFGYAATMVNDARGLQLVTAATV</sequence>
<dbReference type="AlphaFoldDB" id="A0A852STE3"/>
<dbReference type="SUPFAM" id="SSF56563">
    <property type="entry name" value="Major capsid protein gp5"/>
    <property type="match status" value="1"/>
</dbReference>
<dbReference type="EMBL" id="JACCBM010000001">
    <property type="protein sequence ID" value="NYD72298.1"/>
    <property type="molecule type" value="Genomic_DNA"/>
</dbReference>
<dbReference type="RefSeq" id="WP_179549087.1">
    <property type="nucleotide sequence ID" value="NZ_BSEW01000002.1"/>
</dbReference>
<keyword evidence="2" id="KW-1185">Reference proteome</keyword>